<name>A0A814NIL1_9BILA</name>
<evidence type="ECO:0000313" key="2">
    <source>
        <dbReference type="Proteomes" id="UP000663879"/>
    </source>
</evidence>
<gene>
    <name evidence="1" type="ORF">OXX778_LOCUS20669</name>
</gene>
<organism evidence="1 2">
    <name type="scientific">Brachionus calyciflorus</name>
    <dbReference type="NCBI Taxonomy" id="104777"/>
    <lineage>
        <taxon>Eukaryota</taxon>
        <taxon>Metazoa</taxon>
        <taxon>Spiralia</taxon>
        <taxon>Gnathifera</taxon>
        <taxon>Rotifera</taxon>
        <taxon>Eurotatoria</taxon>
        <taxon>Monogononta</taxon>
        <taxon>Pseudotrocha</taxon>
        <taxon>Ploima</taxon>
        <taxon>Brachionidae</taxon>
        <taxon>Brachionus</taxon>
    </lineage>
</organism>
<dbReference type="Proteomes" id="UP000663879">
    <property type="component" value="Unassembled WGS sequence"/>
</dbReference>
<dbReference type="EMBL" id="CAJNOC010007048">
    <property type="protein sequence ID" value="CAF1091002.1"/>
    <property type="molecule type" value="Genomic_DNA"/>
</dbReference>
<reference evidence="1" key="1">
    <citation type="submission" date="2021-02" db="EMBL/GenBank/DDBJ databases">
        <authorList>
            <person name="Nowell W R."/>
        </authorList>
    </citation>
    <scope>NUCLEOTIDE SEQUENCE</scope>
    <source>
        <strain evidence="1">Ploen Becks lab</strain>
    </source>
</reference>
<evidence type="ECO:0000313" key="1">
    <source>
        <dbReference type="EMBL" id="CAF1091002.1"/>
    </source>
</evidence>
<keyword evidence="2" id="KW-1185">Reference proteome</keyword>
<comment type="caution">
    <text evidence="1">The sequence shown here is derived from an EMBL/GenBank/DDBJ whole genome shotgun (WGS) entry which is preliminary data.</text>
</comment>
<proteinExistence type="predicted"/>
<sequence>MKLSFSDFDIMFHMIRSIDIVNFESKDLIDLFSKIKINTAIMKAPNSVICDFTGKIVENSDLDSISIEFFKFRNPGLYGFAGLRKVYVSSSRIEELKDEIDDDGKVMFDLYFVRLILHEITNVLIRINKDNMNVSSRFITVANLEKYNVK</sequence>
<dbReference type="AlphaFoldDB" id="A0A814NIL1"/>
<protein>
    <submittedName>
        <fullName evidence="1">Uncharacterized protein</fullName>
    </submittedName>
</protein>
<accession>A0A814NIL1</accession>